<accession>A0A3N0XVZ1</accession>
<dbReference type="GO" id="GO:0005634">
    <property type="term" value="C:nucleus"/>
    <property type="evidence" value="ECO:0007669"/>
    <property type="project" value="UniProtKB-SubCell"/>
</dbReference>
<dbReference type="GO" id="GO:0003677">
    <property type="term" value="F:DNA binding"/>
    <property type="evidence" value="ECO:0007669"/>
    <property type="project" value="UniProtKB-KW"/>
</dbReference>
<dbReference type="PANTHER" id="PTHR15507">
    <property type="entry name" value="ZINC FINGER PROTEIN RLF"/>
    <property type="match status" value="1"/>
</dbReference>
<dbReference type="EMBL" id="RJVU01059333">
    <property type="protein sequence ID" value="ROJ78875.1"/>
    <property type="molecule type" value="Genomic_DNA"/>
</dbReference>
<dbReference type="PANTHER" id="PTHR15507:SF18">
    <property type="entry name" value="ZINC FINGER PROTEIN RLF"/>
    <property type="match status" value="1"/>
</dbReference>
<dbReference type="InterPro" id="IPR052251">
    <property type="entry name" value="GH-ZnFinger_Regulators"/>
</dbReference>
<reference evidence="1 2" key="1">
    <citation type="submission" date="2018-10" db="EMBL/GenBank/DDBJ databases">
        <title>Genome assembly for a Yunnan-Guizhou Plateau 3E fish, Anabarilius grahami (Regan), and its evolutionary and genetic applications.</title>
        <authorList>
            <person name="Jiang W."/>
        </authorList>
    </citation>
    <scope>NUCLEOTIDE SEQUENCE [LARGE SCALE GENOMIC DNA]</scope>
    <source>
        <strain evidence="1">AG-KIZ</strain>
        <tissue evidence="1">Muscle</tissue>
    </source>
</reference>
<evidence type="ECO:0000313" key="2">
    <source>
        <dbReference type="Proteomes" id="UP000281406"/>
    </source>
</evidence>
<gene>
    <name evidence="1" type="ORF">DPX16_15400</name>
</gene>
<evidence type="ECO:0000313" key="1">
    <source>
        <dbReference type="EMBL" id="ROJ78875.1"/>
    </source>
</evidence>
<sequence>MADENAEAELDWSGRHSLLLDEDTFFAMEGLQATLQQLEAELRQQDVSEESSTEYCNNFCQVRAAENGACMRIVYMQHFRAVAASVS</sequence>
<dbReference type="AlphaFoldDB" id="A0A3N0XVZ1"/>
<comment type="caution">
    <text evidence="1">The sequence shown here is derived from an EMBL/GenBank/DDBJ whole genome shotgun (WGS) entry which is preliminary data.</text>
</comment>
<dbReference type="GO" id="GO:0000981">
    <property type="term" value="F:DNA-binding transcription factor activity, RNA polymerase II-specific"/>
    <property type="evidence" value="ECO:0007669"/>
    <property type="project" value="TreeGrafter"/>
</dbReference>
<keyword evidence="2" id="KW-1185">Reference proteome</keyword>
<dbReference type="Proteomes" id="UP000281406">
    <property type="component" value="Unassembled WGS sequence"/>
</dbReference>
<name>A0A3N0XVZ1_ANAGA</name>
<organism evidence="1 2">
    <name type="scientific">Anabarilius grahami</name>
    <name type="common">Kanglang fish</name>
    <name type="synonym">Barilius grahami</name>
    <dbReference type="NCBI Taxonomy" id="495550"/>
    <lineage>
        <taxon>Eukaryota</taxon>
        <taxon>Metazoa</taxon>
        <taxon>Chordata</taxon>
        <taxon>Craniata</taxon>
        <taxon>Vertebrata</taxon>
        <taxon>Euteleostomi</taxon>
        <taxon>Actinopterygii</taxon>
        <taxon>Neopterygii</taxon>
        <taxon>Teleostei</taxon>
        <taxon>Ostariophysi</taxon>
        <taxon>Cypriniformes</taxon>
        <taxon>Xenocyprididae</taxon>
        <taxon>Xenocypridinae</taxon>
        <taxon>Xenocypridinae incertae sedis</taxon>
        <taxon>Anabarilius</taxon>
    </lineage>
</organism>
<proteinExistence type="predicted"/>
<dbReference type="GO" id="GO:0008270">
    <property type="term" value="F:zinc ion binding"/>
    <property type="evidence" value="ECO:0007669"/>
    <property type="project" value="UniProtKB-KW"/>
</dbReference>
<protein>
    <submittedName>
        <fullName evidence="1">Uncharacterized protein</fullName>
    </submittedName>
</protein>